<proteinExistence type="inferred from homology"/>
<dbReference type="EMBL" id="SDOZ01000003">
    <property type="protein sequence ID" value="RXZ58124.1"/>
    <property type="molecule type" value="Genomic_DNA"/>
</dbReference>
<evidence type="ECO:0000256" key="1">
    <source>
        <dbReference type="ARBA" id="ARBA00006534"/>
    </source>
</evidence>
<dbReference type="SUPFAM" id="SSF52317">
    <property type="entry name" value="Class I glutamine amidotransferase-like"/>
    <property type="match status" value="1"/>
</dbReference>
<dbReference type="InterPro" id="IPR029062">
    <property type="entry name" value="Class_I_gatase-like"/>
</dbReference>
<dbReference type="RefSeq" id="WP_129226305.1">
    <property type="nucleotide sequence ID" value="NZ_SDOZ01000003.1"/>
</dbReference>
<reference evidence="5 6" key="1">
    <citation type="journal article" date="2019" name="Gut">
        <title>Antibiotics-induced monodominance of a novel gut bacterial order.</title>
        <authorList>
            <person name="Hildebrand F."/>
            <person name="Moitinho-Silva L."/>
            <person name="Blasche S."/>
            <person name="Jahn M.T."/>
            <person name="Gossmann T.I."/>
            <person name="Heuerta-Cepas J."/>
            <person name="Hercog R."/>
            <person name="Luetge M."/>
            <person name="Bahram M."/>
            <person name="Pryszlak A."/>
            <person name="Alves R.J."/>
            <person name="Waszak S.M."/>
            <person name="Zhu A."/>
            <person name="Ye L."/>
            <person name="Costea P.I."/>
            <person name="Aalvink S."/>
            <person name="Belzer C."/>
            <person name="Forslund S.K."/>
            <person name="Sunagawa S."/>
            <person name="Hentschel U."/>
            <person name="Merten C."/>
            <person name="Patil K.R."/>
            <person name="Benes V."/>
            <person name="Bork P."/>
        </authorList>
    </citation>
    <scope>NUCLEOTIDE SEQUENCE [LARGE SCALE GENOMIC DNA]</scope>
    <source>
        <strain evidence="5 6">HDS1380</strain>
    </source>
</reference>
<dbReference type="Pfam" id="PF03575">
    <property type="entry name" value="Peptidase_S51"/>
    <property type="match status" value="1"/>
</dbReference>
<dbReference type="GO" id="GO:0006508">
    <property type="term" value="P:proteolysis"/>
    <property type="evidence" value="ECO:0007669"/>
    <property type="project" value="UniProtKB-KW"/>
</dbReference>
<dbReference type="InterPro" id="IPR005320">
    <property type="entry name" value="Peptidase_S51"/>
</dbReference>
<keyword evidence="3" id="KW-0378">Hydrolase</keyword>
<evidence type="ECO:0000256" key="4">
    <source>
        <dbReference type="ARBA" id="ARBA00022825"/>
    </source>
</evidence>
<keyword evidence="2" id="KW-0645">Protease</keyword>
<dbReference type="AlphaFoldDB" id="A0A4Q2K892"/>
<evidence type="ECO:0008006" key="7">
    <source>
        <dbReference type="Google" id="ProtNLM"/>
    </source>
</evidence>
<dbReference type="PANTHER" id="PTHR20842:SF0">
    <property type="entry name" value="ALPHA-ASPARTYL DIPEPTIDASE"/>
    <property type="match status" value="1"/>
</dbReference>
<keyword evidence="6" id="KW-1185">Reference proteome</keyword>
<evidence type="ECO:0000256" key="3">
    <source>
        <dbReference type="ARBA" id="ARBA00022801"/>
    </source>
</evidence>
<evidence type="ECO:0000313" key="6">
    <source>
        <dbReference type="Proteomes" id="UP000291269"/>
    </source>
</evidence>
<dbReference type="OrthoDB" id="9778515at2"/>
<organism evidence="5 6">
    <name type="scientific">Candidatus Borkfalkia ceftriaxoniphila</name>
    <dbReference type="NCBI Taxonomy" id="2508949"/>
    <lineage>
        <taxon>Bacteria</taxon>
        <taxon>Bacillati</taxon>
        <taxon>Bacillota</taxon>
        <taxon>Clostridia</taxon>
        <taxon>Christensenellales</taxon>
        <taxon>Christensenellaceae</taxon>
        <taxon>Candidatus Borkfalkia</taxon>
    </lineage>
</organism>
<accession>A0A4Q2K892</accession>
<sequence length="231" mass="25517">MDKTIIAIGGGELKTKTTLKIDGYIADLAKSRAKAERAYGLFIPTASHDSMPYFNSFRKTYTSVFDIKADVALTVYNEMSLDKIREKFKKADFIYVGGGDTVFMLEHWKKSGMLELIEEAYESGTVVCGLSAGAICWFDNIYTDSASVVGGQPYAMHKGLGWIKENISPHYNLRVLDFDKILLYNNIAAIGLEDNSAIEITNGKIQKSISAGGNAYRIRVENGALVKTIIE</sequence>
<evidence type="ECO:0000313" key="5">
    <source>
        <dbReference type="EMBL" id="RXZ58124.1"/>
    </source>
</evidence>
<keyword evidence="4" id="KW-0720">Serine protease</keyword>
<name>A0A4Q2K892_9FIRM</name>
<dbReference type="PANTHER" id="PTHR20842">
    <property type="entry name" value="PROTEASE S51 ALPHA-ASPARTYL DIPEPTIDASE"/>
    <property type="match status" value="1"/>
</dbReference>
<dbReference type="GO" id="GO:0008236">
    <property type="term" value="F:serine-type peptidase activity"/>
    <property type="evidence" value="ECO:0007669"/>
    <property type="project" value="UniProtKB-KW"/>
</dbReference>
<comment type="similarity">
    <text evidence="1">Belongs to the peptidase S51 family.</text>
</comment>
<gene>
    <name evidence="5" type="ORF">ESZ91_08665</name>
</gene>
<dbReference type="Proteomes" id="UP000291269">
    <property type="component" value="Unassembled WGS sequence"/>
</dbReference>
<comment type="caution">
    <text evidence="5">The sequence shown here is derived from an EMBL/GenBank/DDBJ whole genome shotgun (WGS) entry which is preliminary data.</text>
</comment>
<protein>
    <recommendedName>
        <fullName evidence="7">Peptidase E</fullName>
    </recommendedName>
</protein>
<evidence type="ECO:0000256" key="2">
    <source>
        <dbReference type="ARBA" id="ARBA00022670"/>
    </source>
</evidence>
<dbReference type="Gene3D" id="3.40.50.880">
    <property type="match status" value="1"/>
</dbReference>